<dbReference type="InterPro" id="IPR016181">
    <property type="entry name" value="Acyl_CoA_acyltransferase"/>
</dbReference>
<evidence type="ECO:0000313" key="3">
    <source>
        <dbReference type="Proteomes" id="UP001195903"/>
    </source>
</evidence>
<organism evidence="2 3">
    <name type="scientific">Shewanella jiangmenensis</name>
    <dbReference type="NCBI Taxonomy" id="2837387"/>
    <lineage>
        <taxon>Bacteria</taxon>
        <taxon>Pseudomonadati</taxon>
        <taxon>Pseudomonadota</taxon>
        <taxon>Gammaproteobacteria</taxon>
        <taxon>Alteromonadales</taxon>
        <taxon>Shewanellaceae</taxon>
        <taxon>Shewanella</taxon>
    </lineage>
</organism>
<keyword evidence="3" id="KW-1185">Reference proteome</keyword>
<dbReference type="CDD" id="cd04301">
    <property type="entry name" value="NAT_SF"/>
    <property type="match status" value="1"/>
</dbReference>
<reference evidence="2 3" key="1">
    <citation type="submission" date="2021-05" db="EMBL/GenBank/DDBJ databases">
        <title>Shewanella sp. JM162201.</title>
        <authorList>
            <person name="Xu S."/>
            <person name="Li A."/>
        </authorList>
    </citation>
    <scope>NUCLEOTIDE SEQUENCE [LARGE SCALE GENOMIC DNA]</scope>
    <source>
        <strain evidence="2 3">JM162201</strain>
    </source>
</reference>
<dbReference type="Gene3D" id="3.40.630.30">
    <property type="match status" value="1"/>
</dbReference>
<dbReference type="EMBL" id="JAHEPS010000008">
    <property type="protein sequence ID" value="MBT1446122.1"/>
    <property type="molecule type" value="Genomic_DNA"/>
</dbReference>
<dbReference type="Pfam" id="PF00583">
    <property type="entry name" value="Acetyltransf_1"/>
    <property type="match status" value="1"/>
</dbReference>
<feature type="domain" description="N-acetyltransferase" evidence="1">
    <location>
        <begin position="7"/>
        <end position="153"/>
    </location>
</feature>
<name>A0ABS5V6Q3_9GAMM</name>
<dbReference type="InterPro" id="IPR000182">
    <property type="entry name" value="GNAT_dom"/>
</dbReference>
<dbReference type="SUPFAM" id="SSF55729">
    <property type="entry name" value="Acyl-CoA N-acyltransferases (Nat)"/>
    <property type="match status" value="1"/>
</dbReference>
<evidence type="ECO:0000259" key="1">
    <source>
        <dbReference type="PROSITE" id="PS51186"/>
    </source>
</evidence>
<dbReference type="RefSeq" id="WP_214508320.1">
    <property type="nucleotide sequence ID" value="NZ_JAHEPS010000008.1"/>
</dbReference>
<protein>
    <submittedName>
        <fullName evidence="2">GNAT family N-acetyltransferase</fullName>
    </submittedName>
</protein>
<dbReference type="PROSITE" id="PS51186">
    <property type="entry name" value="GNAT"/>
    <property type="match status" value="1"/>
</dbReference>
<gene>
    <name evidence="2" type="ORF">KJI95_16620</name>
</gene>
<accession>A0ABS5V6Q3</accession>
<proteinExistence type="predicted"/>
<sequence>MYSIQIQTISPVTLADAAQAAELMRRIPEFDAPVNADAMLQRIGTAKALLLLCFVEGELAGFKLGYEKAPGEFYSWLGGVCPDYRQLGLAKQMLDTQENWAKQQGYQQLKVKTRNRFPAMLTMLVQNRYHIAAINSDGLPLAEHKISLQKALV</sequence>
<comment type="caution">
    <text evidence="2">The sequence shown here is derived from an EMBL/GenBank/DDBJ whole genome shotgun (WGS) entry which is preliminary data.</text>
</comment>
<dbReference type="Proteomes" id="UP001195903">
    <property type="component" value="Unassembled WGS sequence"/>
</dbReference>
<evidence type="ECO:0000313" key="2">
    <source>
        <dbReference type="EMBL" id="MBT1446122.1"/>
    </source>
</evidence>